<evidence type="ECO:0000259" key="1">
    <source>
        <dbReference type="SMART" id="SM00047"/>
    </source>
</evidence>
<organism evidence="2 3">
    <name type="scientific">Arcobacter venerupis</name>
    <dbReference type="NCBI Taxonomy" id="1054033"/>
    <lineage>
        <taxon>Bacteria</taxon>
        <taxon>Pseudomonadati</taxon>
        <taxon>Campylobacterota</taxon>
        <taxon>Epsilonproteobacteria</taxon>
        <taxon>Campylobacterales</taxon>
        <taxon>Arcobacteraceae</taxon>
        <taxon>Arcobacter</taxon>
    </lineage>
</organism>
<protein>
    <submittedName>
        <fullName evidence="2">FlgJ-related protein (Bax domain)</fullName>
    </submittedName>
</protein>
<dbReference type="InterPro" id="IPR002901">
    <property type="entry name" value="MGlyc_endo_b_GlcNAc-like_dom"/>
</dbReference>
<dbReference type="SMART" id="SM00047">
    <property type="entry name" value="LYZ2"/>
    <property type="match status" value="1"/>
</dbReference>
<dbReference type="AlphaFoldDB" id="A0AAE7B5M5"/>
<keyword evidence="3" id="KW-1185">Reference proteome</keyword>
<dbReference type="KEGG" id="avp:AVENP_0168"/>
<dbReference type="RefSeq" id="WP_172664179.1">
    <property type="nucleotide sequence ID" value="NZ_CP053840.1"/>
</dbReference>
<dbReference type="EMBL" id="CP053840">
    <property type="protein sequence ID" value="QKF65748.1"/>
    <property type="molecule type" value="Genomic_DNA"/>
</dbReference>
<reference evidence="2 3" key="1">
    <citation type="submission" date="2020-05" db="EMBL/GenBank/DDBJ databases">
        <title>Complete genome sequencing of Campylobacter and Arcobacter type strains.</title>
        <authorList>
            <person name="Miller W.G."/>
            <person name="Yee E."/>
        </authorList>
    </citation>
    <scope>NUCLEOTIDE SEQUENCE [LARGE SCALE GENOMIC DNA]</scope>
    <source>
        <strain evidence="2 3">LMG 26156</strain>
    </source>
</reference>
<name>A0AAE7B5M5_9BACT</name>
<accession>A0AAE7B5M5</accession>
<gene>
    <name evidence="2" type="ORF">AVENP_0168</name>
</gene>
<proteinExistence type="predicted"/>
<evidence type="ECO:0000313" key="3">
    <source>
        <dbReference type="Proteomes" id="UP000503482"/>
    </source>
</evidence>
<evidence type="ECO:0000313" key="2">
    <source>
        <dbReference type="EMBL" id="QKF65748.1"/>
    </source>
</evidence>
<sequence length="239" mass="28102">MLNLCLIASLQTYGIGKGFPKEYYEIKDINKAKEYFFEHLYGLILNENLKIKEEKELVKDILTSNILNIDFDSSAFYKLLEIKQKYKIKNIYTLQEYQKKIDLIPPSMALAQAAVESAWGRSRFIQEANNIFGHWTYNSQIGILPRRRDIGATHFVRVFETLKDSVSAYMLNLNRNLAYKSFRDKRSFFKKEKLDGLELSQTLLNYSGIAQDYLKILKDIISLNNLQDYDNRFYQQINN</sequence>
<dbReference type="InterPro" id="IPR053195">
    <property type="entry name" value="Bax-like"/>
</dbReference>
<dbReference type="GO" id="GO:0004040">
    <property type="term" value="F:amidase activity"/>
    <property type="evidence" value="ECO:0007669"/>
    <property type="project" value="InterPro"/>
</dbReference>
<dbReference type="Pfam" id="PF01832">
    <property type="entry name" value="Glucosaminidase"/>
    <property type="match status" value="1"/>
</dbReference>
<dbReference type="Gene3D" id="1.10.530.10">
    <property type="match status" value="1"/>
</dbReference>
<feature type="domain" description="Mannosyl-glycoprotein endo-beta-N-acetylglucosamidase-like" evidence="1">
    <location>
        <begin position="79"/>
        <end position="200"/>
    </location>
</feature>
<dbReference type="Proteomes" id="UP000503482">
    <property type="component" value="Chromosome"/>
</dbReference>
<dbReference type="PANTHER" id="PTHR40572:SF1">
    <property type="entry name" value="PROTEIN BAX"/>
    <property type="match status" value="1"/>
</dbReference>
<dbReference type="PANTHER" id="PTHR40572">
    <property type="entry name" value="PROTEIN BAX"/>
    <property type="match status" value="1"/>
</dbReference>